<dbReference type="Gene3D" id="3.30.1300.10">
    <property type="entry name" value="Pantoate-beta-alanine ligase, C-terminal domain"/>
    <property type="match status" value="1"/>
</dbReference>
<evidence type="ECO:0000256" key="7">
    <source>
        <dbReference type="ARBA" id="ARBA00048258"/>
    </source>
</evidence>
<feature type="binding site" evidence="8">
    <location>
        <position position="188"/>
    </location>
    <ligand>
        <name>(R)-pantoate</name>
        <dbReference type="ChEBI" id="CHEBI:15980"/>
    </ligand>
</feature>
<sequence length="322" mass="34808">MSQEPRPDLPARPSAARIVRSVAELKAASRELLESAAGSRPDRARPASLGLVPTMGALHAGHATLIRQARAENDVVVVTVFVNRLQFDDPADYERYPRTLDADAALAGEAGADLVFAPGEAEVYPDGAPRVLVSAGDLGTRFEGRSRPGHFDGMLAVVAKLLHYGQPDAGTTVPTRYRAYFGQKDAQQLAIVQRLVKDLDYPVDIRPVPIVRAEDGLALSSRNQFLTAEDREAALVLSRALFLMKERAEARLPLRPDDAVALIESDARVELDYFEVVDPETLEVLAFNCQDTPFTGTGLALVAARVGSVRLIDNMPLTDGSS</sequence>
<name>A0ABP7DK27_9MICC</name>
<dbReference type="Gene3D" id="3.40.50.620">
    <property type="entry name" value="HUPs"/>
    <property type="match status" value="1"/>
</dbReference>
<dbReference type="InterPro" id="IPR004821">
    <property type="entry name" value="Cyt_trans-like"/>
</dbReference>
<feature type="binding site" evidence="8">
    <location>
        <position position="86"/>
    </location>
    <ligand>
        <name>beta-alanine</name>
        <dbReference type="ChEBI" id="CHEBI:57966"/>
    </ligand>
</feature>
<dbReference type="EMBL" id="BAABCJ010000005">
    <property type="protein sequence ID" value="GAA3705532.1"/>
    <property type="molecule type" value="Genomic_DNA"/>
</dbReference>
<evidence type="ECO:0000256" key="6">
    <source>
        <dbReference type="ARBA" id="ARBA00022840"/>
    </source>
</evidence>
<feature type="active site" description="Proton donor" evidence="8">
    <location>
        <position position="62"/>
    </location>
</feature>
<evidence type="ECO:0000256" key="1">
    <source>
        <dbReference type="ARBA" id="ARBA00004990"/>
    </source>
</evidence>
<evidence type="ECO:0000313" key="9">
    <source>
        <dbReference type="EMBL" id="GAA3705532.1"/>
    </source>
</evidence>
<dbReference type="RefSeq" id="WP_344883546.1">
    <property type="nucleotide sequence ID" value="NZ_BAABCJ010000005.1"/>
</dbReference>
<keyword evidence="4 8" id="KW-0566">Pantothenate biosynthesis</keyword>
<evidence type="ECO:0000313" key="10">
    <source>
        <dbReference type="Proteomes" id="UP001501536"/>
    </source>
</evidence>
<comment type="subcellular location">
    <subcellularLocation>
        <location evidence="8">Cytoplasm</location>
    </subcellularLocation>
</comment>
<dbReference type="InterPro" id="IPR042176">
    <property type="entry name" value="Pantoate_ligase_C"/>
</dbReference>
<feature type="binding site" evidence="8">
    <location>
        <begin position="55"/>
        <end position="62"/>
    </location>
    <ligand>
        <name>ATP</name>
        <dbReference type="ChEBI" id="CHEBI:30616"/>
    </ligand>
</feature>
<dbReference type="SUPFAM" id="SSF52374">
    <property type="entry name" value="Nucleotidylyl transferase"/>
    <property type="match status" value="1"/>
</dbReference>
<dbReference type="Proteomes" id="UP001501536">
    <property type="component" value="Unassembled WGS sequence"/>
</dbReference>
<dbReference type="HAMAP" id="MF_00158">
    <property type="entry name" value="PanC"/>
    <property type="match status" value="1"/>
</dbReference>
<comment type="subunit">
    <text evidence="8">Homodimer.</text>
</comment>
<dbReference type="GO" id="GO:0016874">
    <property type="term" value="F:ligase activity"/>
    <property type="evidence" value="ECO:0007669"/>
    <property type="project" value="UniProtKB-KW"/>
</dbReference>
<keyword evidence="6 8" id="KW-0067">ATP-binding</keyword>
<dbReference type="NCBIfam" id="TIGR00018">
    <property type="entry name" value="panC"/>
    <property type="match status" value="1"/>
</dbReference>
<dbReference type="NCBIfam" id="TIGR00125">
    <property type="entry name" value="cyt_tran_rel"/>
    <property type="match status" value="1"/>
</dbReference>
<dbReference type="PANTHER" id="PTHR21299">
    <property type="entry name" value="CYTIDYLATE KINASE/PANTOATE-BETA-ALANINE LIGASE"/>
    <property type="match status" value="1"/>
</dbReference>
<feature type="binding site" evidence="8">
    <location>
        <begin position="182"/>
        <end position="185"/>
    </location>
    <ligand>
        <name>ATP</name>
        <dbReference type="ChEBI" id="CHEBI:30616"/>
    </ligand>
</feature>
<keyword evidence="8" id="KW-0963">Cytoplasm</keyword>
<evidence type="ECO:0000256" key="8">
    <source>
        <dbReference type="HAMAP-Rule" id="MF_00158"/>
    </source>
</evidence>
<accession>A0ABP7DK27</accession>
<feature type="binding site" evidence="8">
    <location>
        <begin position="219"/>
        <end position="222"/>
    </location>
    <ligand>
        <name>ATP</name>
        <dbReference type="ChEBI" id="CHEBI:30616"/>
    </ligand>
</feature>
<keyword evidence="10" id="KW-1185">Reference proteome</keyword>
<comment type="similarity">
    <text evidence="2 8">Belongs to the pantothenate synthetase family.</text>
</comment>
<keyword evidence="5 8" id="KW-0547">Nucleotide-binding</keyword>
<proteinExistence type="inferred from homology"/>
<dbReference type="Pfam" id="PF02569">
    <property type="entry name" value="Pantoate_ligase"/>
    <property type="match status" value="1"/>
</dbReference>
<gene>
    <name evidence="8 9" type="primary">panC</name>
    <name evidence="9" type="ORF">GCM10022377_18990</name>
</gene>
<feature type="binding site" evidence="8">
    <location>
        <position position="86"/>
    </location>
    <ligand>
        <name>(R)-pantoate</name>
        <dbReference type="ChEBI" id="CHEBI:15980"/>
    </ligand>
</feature>
<dbReference type="PANTHER" id="PTHR21299:SF1">
    <property type="entry name" value="PANTOATE--BETA-ALANINE LIGASE"/>
    <property type="match status" value="1"/>
</dbReference>
<protein>
    <recommendedName>
        <fullName evidence="8">Pantothenate synthetase</fullName>
        <shortName evidence="8">PS</shortName>
        <ecNumber evidence="8">6.3.2.1</ecNumber>
    </recommendedName>
    <alternativeName>
        <fullName evidence="8">Pantoate--beta-alanine ligase</fullName>
    </alternativeName>
    <alternativeName>
        <fullName evidence="8">Pantoate-activating enzyme</fullName>
    </alternativeName>
</protein>
<keyword evidence="3 8" id="KW-0436">Ligase</keyword>
<comment type="pathway">
    <text evidence="1 8">Cofactor biosynthesis; (R)-pantothenate biosynthesis; (R)-pantothenate from (R)-pantoate and beta-alanine: step 1/1.</text>
</comment>
<dbReference type="CDD" id="cd00560">
    <property type="entry name" value="PanC"/>
    <property type="match status" value="1"/>
</dbReference>
<evidence type="ECO:0000256" key="5">
    <source>
        <dbReference type="ARBA" id="ARBA00022741"/>
    </source>
</evidence>
<comment type="miscellaneous">
    <text evidence="8">The reaction proceeds by a bi uni uni bi ping pong mechanism.</text>
</comment>
<reference evidence="10" key="1">
    <citation type="journal article" date="2019" name="Int. J. Syst. Evol. Microbiol.">
        <title>The Global Catalogue of Microorganisms (GCM) 10K type strain sequencing project: providing services to taxonomists for standard genome sequencing and annotation.</title>
        <authorList>
            <consortium name="The Broad Institute Genomics Platform"/>
            <consortium name="The Broad Institute Genome Sequencing Center for Infectious Disease"/>
            <person name="Wu L."/>
            <person name="Ma J."/>
        </authorList>
    </citation>
    <scope>NUCLEOTIDE SEQUENCE [LARGE SCALE GENOMIC DNA]</scope>
    <source>
        <strain evidence="10">JCM 16961</strain>
    </source>
</reference>
<evidence type="ECO:0000256" key="4">
    <source>
        <dbReference type="ARBA" id="ARBA00022655"/>
    </source>
</evidence>
<comment type="catalytic activity">
    <reaction evidence="7 8">
        <text>(R)-pantoate + beta-alanine + ATP = (R)-pantothenate + AMP + diphosphate + H(+)</text>
        <dbReference type="Rhea" id="RHEA:10912"/>
        <dbReference type="ChEBI" id="CHEBI:15378"/>
        <dbReference type="ChEBI" id="CHEBI:15980"/>
        <dbReference type="ChEBI" id="CHEBI:29032"/>
        <dbReference type="ChEBI" id="CHEBI:30616"/>
        <dbReference type="ChEBI" id="CHEBI:33019"/>
        <dbReference type="ChEBI" id="CHEBI:57966"/>
        <dbReference type="ChEBI" id="CHEBI:456215"/>
        <dbReference type="EC" id="6.3.2.1"/>
    </reaction>
</comment>
<dbReference type="InterPro" id="IPR003721">
    <property type="entry name" value="Pantoate_ligase"/>
</dbReference>
<evidence type="ECO:0000256" key="3">
    <source>
        <dbReference type="ARBA" id="ARBA00022598"/>
    </source>
</evidence>
<feature type="binding site" evidence="8">
    <location>
        <position position="211"/>
    </location>
    <ligand>
        <name>ATP</name>
        <dbReference type="ChEBI" id="CHEBI:30616"/>
    </ligand>
</feature>
<dbReference type="EC" id="6.3.2.1" evidence="8"/>
<comment type="caution">
    <text evidence="9">The sequence shown here is derived from an EMBL/GenBank/DDBJ whole genome shotgun (WGS) entry which is preliminary data.</text>
</comment>
<organism evidence="9 10">
    <name type="scientific">Zhihengliuella alba</name>
    <dbReference type="NCBI Taxonomy" id="547018"/>
    <lineage>
        <taxon>Bacteria</taxon>
        <taxon>Bacillati</taxon>
        <taxon>Actinomycetota</taxon>
        <taxon>Actinomycetes</taxon>
        <taxon>Micrococcales</taxon>
        <taxon>Micrococcaceae</taxon>
        <taxon>Zhihengliuella</taxon>
    </lineage>
</organism>
<comment type="function">
    <text evidence="8">Catalyzes the condensation of pantoate with beta-alanine in an ATP-dependent reaction via a pantoyl-adenylate intermediate.</text>
</comment>
<evidence type="ECO:0000256" key="2">
    <source>
        <dbReference type="ARBA" id="ARBA00009256"/>
    </source>
</evidence>
<dbReference type="InterPro" id="IPR014729">
    <property type="entry name" value="Rossmann-like_a/b/a_fold"/>
</dbReference>